<keyword evidence="3" id="KW-0285">Flavoprotein</keyword>
<dbReference type="PANTHER" id="PTHR42973">
    <property type="entry name" value="BINDING OXIDOREDUCTASE, PUTATIVE (AFU_ORTHOLOGUE AFUA_1G17690)-RELATED"/>
    <property type="match status" value="1"/>
</dbReference>
<evidence type="ECO:0000256" key="2">
    <source>
        <dbReference type="ARBA" id="ARBA00005466"/>
    </source>
</evidence>
<comment type="similarity">
    <text evidence="2">Belongs to the oxygen-dependent FAD-linked oxidoreductase family.</text>
</comment>
<evidence type="ECO:0000256" key="3">
    <source>
        <dbReference type="ARBA" id="ARBA00022630"/>
    </source>
</evidence>
<reference evidence="7 8" key="1">
    <citation type="journal article" date="2024" name="Microbiol. Resour. Announc.">
        <title>Genome annotations for the ascomycete fungi Trichoderma harzianum, Trichoderma aggressivum, and Purpureocillium lilacinum.</title>
        <authorList>
            <person name="Beijen E.P.W."/>
            <person name="Ohm R.A."/>
        </authorList>
    </citation>
    <scope>NUCLEOTIDE SEQUENCE [LARGE SCALE GENOMIC DNA]</scope>
    <source>
        <strain evidence="7 8">CBS 150709</strain>
    </source>
</reference>
<dbReference type="EMBL" id="JAWRVI010000074">
    <property type="protein sequence ID" value="KAK4081427.1"/>
    <property type="molecule type" value="Genomic_DNA"/>
</dbReference>
<dbReference type="Proteomes" id="UP001287286">
    <property type="component" value="Unassembled WGS sequence"/>
</dbReference>
<name>A0ABR0BJI9_PURLI</name>
<keyword evidence="8" id="KW-1185">Reference proteome</keyword>
<dbReference type="PROSITE" id="PS51387">
    <property type="entry name" value="FAD_PCMH"/>
    <property type="match status" value="1"/>
</dbReference>
<sequence>MDAATLIADDLCRSAWPQPVEADRVDGQFENSVSKRVNLTPLMNHLEKCGIQAKLTNGRDAPLEAQLHDEGADVPALVISPRSEWGVATTLTLLHGLELYGCPGLSISVKSGGHGYFNGASCTGIMLDLSLMDKSSVEENTLTLEPGCVLGQTMHTLAEHRKAVPHGDCFGVGAGGHFTTAGWDLILSRRYGLGCQSLIGGRIVLWDGSVLDVNDDNHPDLLHAMRGGAAAGVGVVVRLHLQLINEPKLATWRCTPLSRDQFDICVEHGAFSKALALPRDISLSFRFHIGPAEDETVCSLNIASLLPVEETITHLRQHMGNAVTSLLSDSFGWSEKSLTDLRMLPASEFLAQNPKMLAEVSSARLIEKPATYWNESYLGEMRRSYLASASHWVKPSCEHMLRGLYDALQATHDRPACGHIYAIAIVGGGRITELQEKCSMPLGNTLIRVEAHGQTLEDRIWCQVITQKISNIIKTAEDRAPGRPYRGDIWLPEQASDRKLDALLPPRPFETLRNGNLIRKCCNSSTDPALEAPETPMIPTTEPKLIAAPHAFPPLRSLGLRSRASTDDVVLCFVGLVVSATAYCLGKILT</sequence>
<evidence type="ECO:0000256" key="5">
    <source>
        <dbReference type="ARBA" id="ARBA00023002"/>
    </source>
</evidence>
<dbReference type="InterPro" id="IPR006094">
    <property type="entry name" value="Oxid_FAD_bind_N"/>
</dbReference>
<feature type="domain" description="FAD-binding PCMH-type" evidence="6">
    <location>
        <begin position="71"/>
        <end position="246"/>
    </location>
</feature>
<evidence type="ECO:0000256" key="4">
    <source>
        <dbReference type="ARBA" id="ARBA00022827"/>
    </source>
</evidence>
<dbReference type="InterPro" id="IPR016169">
    <property type="entry name" value="FAD-bd_PCMH_sub2"/>
</dbReference>
<dbReference type="Gene3D" id="3.30.465.10">
    <property type="match status" value="1"/>
</dbReference>
<dbReference type="SUPFAM" id="SSF56176">
    <property type="entry name" value="FAD-binding/transporter-associated domain-like"/>
    <property type="match status" value="1"/>
</dbReference>
<evidence type="ECO:0000313" key="8">
    <source>
        <dbReference type="Proteomes" id="UP001287286"/>
    </source>
</evidence>
<evidence type="ECO:0000256" key="1">
    <source>
        <dbReference type="ARBA" id="ARBA00001974"/>
    </source>
</evidence>
<accession>A0ABR0BJI9</accession>
<proteinExistence type="inferred from homology"/>
<evidence type="ECO:0000259" key="6">
    <source>
        <dbReference type="PROSITE" id="PS51387"/>
    </source>
</evidence>
<dbReference type="InterPro" id="IPR036318">
    <property type="entry name" value="FAD-bd_PCMH-like_sf"/>
</dbReference>
<organism evidence="7 8">
    <name type="scientific">Purpureocillium lilacinum</name>
    <name type="common">Paecilomyces lilacinus</name>
    <dbReference type="NCBI Taxonomy" id="33203"/>
    <lineage>
        <taxon>Eukaryota</taxon>
        <taxon>Fungi</taxon>
        <taxon>Dikarya</taxon>
        <taxon>Ascomycota</taxon>
        <taxon>Pezizomycotina</taxon>
        <taxon>Sordariomycetes</taxon>
        <taxon>Hypocreomycetidae</taxon>
        <taxon>Hypocreales</taxon>
        <taxon>Ophiocordycipitaceae</taxon>
        <taxon>Purpureocillium</taxon>
    </lineage>
</organism>
<keyword evidence="4" id="KW-0274">FAD</keyword>
<dbReference type="InterPro" id="IPR050416">
    <property type="entry name" value="FAD-linked_Oxidoreductase"/>
</dbReference>
<dbReference type="Pfam" id="PF01565">
    <property type="entry name" value="FAD_binding_4"/>
    <property type="match status" value="1"/>
</dbReference>
<dbReference type="InterPro" id="IPR016166">
    <property type="entry name" value="FAD-bd_PCMH"/>
</dbReference>
<keyword evidence="5" id="KW-0560">Oxidoreductase</keyword>
<protein>
    <recommendedName>
        <fullName evidence="6">FAD-binding PCMH-type domain-containing protein</fullName>
    </recommendedName>
</protein>
<comment type="caution">
    <text evidence="7">The sequence shown here is derived from an EMBL/GenBank/DDBJ whole genome shotgun (WGS) entry which is preliminary data.</text>
</comment>
<comment type="cofactor">
    <cofactor evidence="1">
        <name>FAD</name>
        <dbReference type="ChEBI" id="CHEBI:57692"/>
    </cofactor>
</comment>
<gene>
    <name evidence="7" type="ORF">Purlil1_11688</name>
</gene>
<evidence type="ECO:0000313" key="7">
    <source>
        <dbReference type="EMBL" id="KAK4081427.1"/>
    </source>
</evidence>
<dbReference type="PANTHER" id="PTHR42973:SF39">
    <property type="entry name" value="FAD-BINDING PCMH-TYPE DOMAIN-CONTAINING PROTEIN"/>
    <property type="match status" value="1"/>
</dbReference>